<evidence type="ECO:0000259" key="1">
    <source>
        <dbReference type="Pfam" id="PF13503"/>
    </source>
</evidence>
<dbReference type="EMBL" id="CP148074">
    <property type="protein sequence ID" value="WXL25811.1"/>
    <property type="molecule type" value="Genomic_DNA"/>
</dbReference>
<name>A0ABZ2RIE8_ECTME</name>
<evidence type="ECO:0000313" key="2">
    <source>
        <dbReference type="EMBL" id="WXL25811.1"/>
    </source>
</evidence>
<feature type="domain" description="DUF4123" evidence="1">
    <location>
        <begin position="10"/>
        <end position="120"/>
    </location>
</feature>
<gene>
    <name evidence="2" type="ORF">WG219_21380</name>
</gene>
<sequence length="189" mass="21193">MSAPSGKGALLIDGARYEDAFAWLYQNFPDHQPLPLLQGTPYEPIADAGPILFDAPVGSSIYEAWRSGQSILGGVWLQSGAKASELSFILQRRLRIFTPERRELWLRLGDARPLYRAWQAEAQWPEGFWHKINAVWLKHESSVVQAWSNEYPDKDSAPANTGLTAQLMLDWPLLEALASQDDTTQDVNA</sequence>
<dbReference type="Proteomes" id="UP001476583">
    <property type="component" value="Chromosome"/>
</dbReference>
<proteinExistence type="predicted"/>
<dbReference type="InterPro" id="IPR025391">
    <property type="entry name" value="DUF4123"/>
</dbReference>
<reference evidence="2 3" key="1">
    <citation type="submission" date="2024-03" db="EMBL/GenBank/DDBJ databases">
        <title>Complete genome of BD2.</title>
        <authorList>
            <person name="Cao G."/>
        </authorList>
    </citation>
    <scope>NUCLEOTIDE SEQUENCE [LARGE SCALE GENOMIC DNA]</scope>
    <source>
        <strain evidence="2 3">BD2</strain>
    </source>
</reference>
<evidence type="ECO:0000313" key="3">
    <source>
        <dbReference type="Proteomes" id="UP001476583"/>
    </source>
</evidence>
<organism evidence="2 3">
    <name type="scientific">Ectopseudomonas mendocina</name>
    <name type="common">Pseudomonas mendocina</name>
    <dbReference type="NCBI Taxonomy" id="300"/>
    <lineage>
        <taxon>Bacteria</taxon>
        <taxon>Pseudomonadati</taxon>
        <taxon>Pseudomonadota</taxon>
        <taxon>Gammaproteobacteria</taxon>
        <taxon>Pseudomonadales</taxon>
        <taxon>Pseudomonadaceae</taxon>
        <taxon>Ectopseudomonas</taxon>
    </lineage>
</organism>
<dbReference type="Pfam" id="PF13503">
    <property type="entry name" value="DUF4123"/>
    <property type="match status" value="1"/>
</dbReference>
<accession>A0ABZ2RIE8</accession>
<keyword evidence="3" id="KW-1185">Reference proteome</keyword>
<protein>
    <submittedName>
        <fullName evidence="2">DUF4123 domain-containing protein</fullName>
    </submittedName>
</protein>